<comment type="caution">
    <text evidence="1">The sequence shown here is derived from an EMBL/GenBank/DDBJ whole genome shotgun (WGS) entry which is preliminary data.</text>
</comment>
<proteinExistence type="predicted"/>
<protein>
    <submittedName>
        <fullName evidence="1">Uncharacterized protein</fullName>
    </submittedName>
</protein>
<accession>A0ACC3MIE2</accession>
<keyword evidence="2" id="KW-1185">Reference proteome</keyword>
<evidence type="ECO:0000313" key="2">
    <source>
        <dbReference type="Proteomes" id="UP001281147"/>
    </source>
</evidence>
<gene>
    <name evidence="1" type="ORF">LTR37_018025</name>
</gene>
<name>A0ACC3MIE2_9PEZI</name>
<organism evidence="1 2">
    <name type="scientific">Vermiconidia calcicola</name>
    <dbReference type="NCBI Taxonomy" id="1690605"/>
    <lineage>
        <taxon>Eukaryota</taxon>
        <taxon>Fungi</taxon>
        <taxon>Dikarya</taxon>
        <taxon>Ascomycota</taxon>
        <taxon>Pezizomycotina</taxon>
        <taxon>Dothideomycetes</taxon>
        <taxon>Dothideomycetidae</taxon>
        <taxon>Mycosphaerellales</taxon>
        <taxon>Extremaceae</taxon>
        <taxon>Vermiconidia</taxon>
    </lineage>
</organism>
<dbReference type="EMBL" id="JAUTXU010000243">
    <property type="protein sequence ID" value="KAK3696360.1"/>
    <property type="molecule type" value="Genomic_DNA"/>
</dbReference>
<sequence>MASSAHWILALVELLYYVPSAPPLIYVLWKHRHTGISGWLFLLVFVILQCTGCAMIVSAGKGGTPSSTAIIIVQVGLSPLILDTRVLRTYWDGKGPQGTEDHHDRKHVFHVAVGTAIAIYAVGASGSFKQPPPATARTLYKTGIVLVLVMFLALCTAFGLVAWQSKGVHEAKALFYTITISLMLQTIRTVFAVTSAFSQDDPSFNPVTGRVVYQVVFVFLPGALVVSAMITGGALTTSICTYDSYRPVAVPLISRETSSRTVSF</sequence>
<evidence type="ECO:0000313" key="1">
    <source>
        <dbReference type="EMBL" id="KAK3696360.1"/>
    </source>
</evidence>
<dbReference type="Proteomes" id="UP001281147">
    <property type="component" value="Unassembled WGS sequence"/>
</dbReference>
<reference evidence="1" key="1">
    <citation type="submission" date="2023-07" db="EMBL/GenBank/DDBJ databases">
        <title>Black Yeasts Isolated from many extreme environments.</title>
        <authorList>
            <person name="Coleine C."/>
            <person name="Stajich J.E."/>
            <person name="Selbmann L."/>
        </authorList>
    </citation>
    <scope>NUCLEOTIDE SEQUENCE</scope>
    <source>
        <strain evidence="1">CCFEE 5714</strain>
    </source>
</reference>